<dbReference type="GO" id="GO:0044718">
    <property type="term" value="P:siderophore transmembrane transport"/>
    <property type="evidence" value="ECO:0007669"/>
    <property type="project" value="TreeGrafter"/>
</dbReference>
<dbReference type="EMBL" id="FNFO01000001">
    <property type="protein sequence ID" value="SDJ95988.1"/>
    <property type="molecule type" value="Genomic_DNA"/>
</dbReference>
<keyword evidence="4 10" id="KW-0812">Transmembrane</keyword>
<dbReference type="Gene3D" id="2.170.130.10">
    <property type="entry name" value="TonB-dependent receptor, plug domain"/>
    <property type="match status" value="1"/>
</dbReference>
<dbReference type="Pfam" id="PF07715">
    <property type="entry name" value="Plug"/>
    <property type="match status" value="1"/>
</dbReference>
<gene>
    <name evidence="14" type="ORF">SAMN05421823_101526</name>
</gene>
<evidence type="ECO:0000256" key="2">
    <source>
        <dbReference type="ARBA" id="ARBA00022448"/>
    </source>
</evidence>
<proteinExistence type="inferred from homology"/>
<dbReference type="Gene3D" id="2.40.170.20">
    <property type="entry name" value="TonB-dependent receptor, beta-barrel domain"/>
    <property type="match status" value="1"/>
</dbReference>
<comment type="similarity">
    <text evidence="10 11">Belongs to the TonB-dependent receptor family.</text>
</comment>
<evidence type="ECO:0000313" key="15">
    <source>
        <dbReference type="Proteomes" id="UP000198510"/>
    </source>
</evidence>
<dbReference type="GO" id="GO:0015344">
    <property type="term" value="F:siderophore uptake transmembrane transporter activity"/>
    <property type="evidence" value="ECO:0007669"/>
    <property type="project" value="TreeGrafter"/>
</dbReference>
<evidence type="ECO:0000256" key="6">
    <source>
        <dbReference type="ARBA" id="ARBA00023077"/>
    </source>
</evidence>
<evidence type="ECO:0000256" key="10">
    <source>
        <dbReference type="PROSITE-ProRule" id="PRU01360"/>
    </source>
</evidence>
<protein>
    <submittedName>
        <fullName evidence="14">Iron complex outermembrane recepter protein</fullName>
    </submittedName>
</protein>
<evidence type="ECO:0000256" key="11">
    <source>
        <dbReference type="RuleBase" id="RU003357"/>
    </source>
</evidence>
<feature type="domain" description="TonB-dependent receptor-like beta-barrel" evidence="12">
    <location>
        <begin position="232"/>
        <end position="607"/>
    </location>
</feature>
<sequence>MRHLLYAFLGITTVCYAAWGQDVSEGADTAANGRVLPEVTVEAPRLEAFSAGHKVVALTEGVREATAAQSMADLLAQQSSVFVKNYGPGQLASLSVRGTGASHTAVLWNGFPLNSPMLGQLDLSLVPVALTDEVDLQYGGGGALFGSGALGGSLHLRNQPHFGRGVSVGTRTTLGSFGYQHHTAEATVSHQRWSTSLKLLHQRAENNFPIPGTERRQPHARLRQTHLLLDNYLRIQTNQLLSLRLWSGQSDRDLPPVRGQERSVAEQDDGFLRLSAEWQQQGERMQWQVRSAWFHERLDYQDSVAGTDSRSRSQSATTEAEGTMRIGERGEWNLGVNHNYTRATTASYGPEAPQRHRTAGFTSFRYKTDPWDVVASLREERYGAGQWTPLVPSLGATWHHFESWMLRGNVTRVYRIPTFNDLFWQPGGNPDLRPENGWSGELGTHLTKAWLGWQGELDLTGFSHHIEDWILWLPQRGGYWTPVNVRRVWSRGLEAEGALQRAWGDWQAKLSGSYHYTRSTNRNATSESDYSQGKQLIYVPLHQASGQFRVDYRAWKLGGLYQFTGYRYITSDNSAFLPGYGTSHVWASWAWRYHSLRGHVSGRIDNLWNQAYEVVEARPMPGRSAQLGLTIYFTH</sequence>
<evidence type="ECO:0000256" key="7">
    <source>
        <dbReference type="ARBA" id="ARBA00023136"/>
    </source>
</evidence>
<dbReference type="AlphaFoldDB" id="A0A1G8XZL4"/>
<evidence type="ECO:0000256" key="9">
    <source>
        <dbReference type="ARBA" id="ARBA00023237"/>
    </source>
</evidence>
<reference evidence="14 15" key="1">
    <citation type="submission" date="2016-10" db="EMBL/GenBank/DDBJ databases">
        <authorList>
            <person name="de Groot N.N."/>
        </authorList>
    </citation>
    <scope>NUCLEOTIDE SEQUENCE [LARGE SCALE GENOMIC DNA]</scope>
    <source>
        <strain evidence="14 15">DSM 25186</strain>
    </source>
</reference>
<evidence type="ECO:0000259" key="13">
    <source>
        <dbReference type="Pfam" id="PF07715"/>
    </source>
</evidence>
<dbReference type="Proteomes" id="UP000198510">
    <property type="component" value="Unassembled WGS sequence"/>
</dbReference>
<keyword evidence="5" id="KW-0732">Signal</keyword>
<evidence type="ECO:0000256" key="3">
    <source>
        <dbReference type="ARBA" id="ARBA00022452"/>
    </source>
</evidence>
<evidence type="ECO:0000313" key="14">
    <source>
        <dbReference type="EMBL" id="SDJ95988.1"/>
    </source>
</evidence>
<dbReference type="InterPro" id="IPR037066">
    <property type="entry name" value="Plug_dom_sf"/>
</dbReference>
<dbReference type="InterPro" id="IPR012910">
    <property type="entry name" value="Plug_dom"/>
</dbReference>
<dbReference type="PROSITE" id="PS52016">
    <property type="entry name" value="TONB_DEPENDENT_REC_3"/>
    <property type="match status" value="1"/>
</dbReference>
<dbReference type="InterPro" id="IPR039426">
    <property type="entry name" value="TonB-dep_rcpt-like"/>
</dbReference>
<comment type="subcellular location">
    <subcellularLocation>
        <location evidence="1 10">Cell outer membrane</location>
        <topology evidence="1 10">Multi-pass membrane protein</topology>
    </subcellularLocation>
</comment>
<dbReference type="OrthoDB" id="9762903at2"/>
<dbReference type="PANTHER" id="PTHR30069">
    <property type="entry name" value="TONB-DEPENDENT OUTER MEMBRANE RECEPTOR"/>
    <property type="match status" value="1"/>
</dbReference>
<name>A0A1G8XZL4_9BACT</name>
<evidence type="ECO:0000256" key="5">
    <source>
        <dbReference type="ARBA" id="ARBA00022729"/>
    </source>
</evidence>
<accession>A0A1G8XZL4</accession>
<keyword evidence="15" id="KW-1185">Reference proteome</keyword>
<dbReference type="STRING" id="1075417.SAMN05421823_101526"/>
<dbReference type="GO" id="GO:0009279">
    <property type="term" value="C:cell outer membrane"/>
    <property type="evidence" value="ECO:0007669"/>
    <property type="project" value="UniProtKB-SubCell"/>
</dbReference>
<dbReference type="InterPro" id="IPR000531">
    <property type="entry name" value="Beta-barrel_TonB"/>
</dbReference>
<dbReference type="SUPFAM" id="SSF56935">
    <property type="entry name" value="Porins"/>
    <property type="match status" value="1"/>
</dbReference>
<dbReference type="InterPro" id="IPR036942">
    <property type="entry name" value="Beta-barrel_TonB_sf"/>
</dbReference>
<dbReference type="RefSeq" id="WP_089678620.1">
    <property type="nucleotide sequence ID" value="NZ_FNFO01000001.1"/>
</dbReference>
<dbReference type="Pfam" id="PF00593">
    <property type="entry name" value="TonB_dep_Rec_b-barrel"/>
    <property type="match status" value="1"/>
</dbReference>
<evidence type="ECO:0000256" key="8">
    <source>
        <dbReference type="ARBA" id="ARBA00023170"/>
    </source>
</evidence>
<keyword evidence="6 11" id="KW-0798">TonB box</keyword>
<keyword evidence="2 10" id="KW-0813">Transport</keyword>
<evidence type="ECO:0000256" key="1">
    <source>
        <dbReference type="ARBA" id="ARBA00004571"/>
    </source>
</evidence>
<feature type="domain" description="TonB-dependent receptor plug" evidence="13">
    <location>
        <begin position="57"/>
        <end position="152"/>
    </location>
</feature>
<evidence type="ECO:0000256" key="4">
    <source>
        <dbReference type="ARBA" id="ARBA00022692"/>
    </source>
</evidence>
<keyword evidence="8" id="KW-0675">Receptor</keyword>
<evidence type="ECO:0000259" key="12">
    <source>
        <dbReference type="Pfam" id="PF00593"/>
    </source>
</evidence>
<dbReference type="PANTHER" id="PTHR30069:SF29">
    <property type="entry name" value="HEMOGLOBIN AND HEMOGLOBIN-HAPTOGLOBIN-BINDING PROTEIN 1-RELATED"/>
    <property type="match status" value="1"/>
</dbReference>
<keyword evidence="7 10" id="KW-0472">Membrane</keyword>
<organism evidence="14 15">
    <name type="scientific">Catalinimonas alkaloidigena</name>
    <dbReference type="NCBI Taxonomy" id="1075417"/>
    <lineage>
        <taxon>Bacteria</taxon>
        <taxon>Pseudomonadati</taxon>
        <taxon>Bacteroidota</taxon>
        <taxon>Cytophagia</taxon>
        <taxon>Cytophagales</taxon>
        <taxon>Catalimonadaceae</taxon>
        <taxon>Catalinimonas</taxon>
    </lineage>
</organism>
<keyword evidence="9 10" id="KW-0998">Cell outer membrane</keyword>
<keyword evidence="3 10" id="KW-1134">Transmembrane beta strand</keyword>